<gene>
    <name evidence="3" type="ORF">C7959_10528</name>
</gene>
<organism evidence="3 4">
    <name type="scientific">Orenia marismortui</name>
    <dbReference type="NCBI Taxonomy" id="46469"/>
    <lineage>
        <taxon>Bacteria</taxon>
        <taxon>Bacillati</taxon>
        <taxon>Bacillota</taxon>
        <taxon>Clostridia</taxon>
        <taxon>Halanaerobiales</taxon>
        <taxon>Halobacteroidaceae</taxon>
        <taxon>Orenia</taxon>
    </lineage>
</organism>
<evidence type="ECO:0000259" key="2">
    <source>
        <dbReference type="Pfam" id="PF00149"/>
    </source>
</evidence>
<dbReference type="CDD" id="cd00840">
    <property type="entry name" value="MPP_Mre11_N"/>
    <property type="match status" value="1"/>
</dbReference>
<dbReference type="PANTHER" id="PTHR30337:SF7">
    <property type="entry name" value="PHOSPHOESTERASE"/>
    <property type="match status" value="1"/>
</dbReference>
<dbReference type="Pfam" id="PF00149">
    <property type="entry name" value="Metallophos"/>
    <property type="match status" value="1"/>
</dbReference>
<reference evidence="3 4" key="1">
    <citation type="submission" date="2019-03" db="EMBL/GenBank/DDBJ databases">
        <title>Subsurface microbial communities from deep shales in Ohio and West Virginia, USA.</title>
        <authorList>
            <person name="Wrighton K."/>
        </authorList>
    </citation>
    <scope>NUCLEOTIDE SEQUENCE [LARGE SCALE GENOMIC DNA]</scope>
    <source>
        <strain evidence="3 4">MSL 6dP</strain>
    </source>
</reference>
<dbReference type="RefSeq" id="WP_166667890.1">
    <property type="nucleotide sequence ID" value="NZ_SOEG01000005.1"/>
</dbReference>
<dbReference type="InterPro" id="IPR029052">
    <property type="entry name" value="Metallo-depent_PP-like"/>
</dbReference>
<dbReference type="EMBL" id="SOEG01000005">
    <property type="protein sequence ID" value="TDX52674.1"/>
    <property type="molecule type" value="Genomic_DNA"/>
</dbReference>
<keyword evidence="3" id="KW-0269">Exonuclease</keyword>
<keyword evidence="1" id="KW-0378">Hydrolase</keyword>
<dbReference type="Proteomes" id="UP000295832">
    <property type="component" value="Unassembled WGS sequence"/>
</dbReference>
<dbReference type="SUPFAM" id="SSF56300">
    <property type="entry name" value="Metallo-dependent phosphatases"/>
    <property type="match status" value="1"/>
</dbReference>
<sequence>MIKLKFIHAADIHLGSLLHLSTTVDDDLKKKFKEAIYNSFSKVVDLAIENKVNFILLAGDIYDQEARSVKANKFFNRECERLNEFNIDVYMVAGNHDPLPDREAFDLPDNLYVFASDKVEEYRILSDNDQVIARILGQSYASQAESREIYKDFIPQANSTFNIGILHTQLDPYNNSYVPCRKDDLIKQQGIDYWALGHIHQFRIVNQNSPCIIYPGIPQGRDFGEQSLGGAVLVEVDHQNSIDYKLIPTANFIWKRIEVKIDDGIEGPIENLDDLKALIFDQAAKLIKDDLIDSEDLERVSANYSNQSIAYIVQWLIVGRGTLSNILTQQKEEIIEELLIELRAELSKSHLVIWSDSIRIRTSPPLPDFEYLEKNDDFFADIGEVIREIEDKEDIQNKLIAEIGKIWTIDNMSNDPEKFSLDQDDFKAILEGARNLIVEEVLKRRD</sequence>
<name>A0A4R8H2E9_9FIRM</name>
<feature type="domain" description="Calcineurin-like phosphoesterase" evidence="2">
    <location>
        <begin position="4"/>
        <end position="201"/>
    </location>
</feature>
<dbReference type="Gene3D" id="3.60.21.10">
    <property type="match status" value="1"/>
</dbReference>
<dbReference type="InterPro" id="IPR050535">
    <property type="entry name" value="DNA_Repair-Maintenance_Comp"/>
</dbReference>
<evidence type="ECO:0000313" key="4">
    <source>
        <dbReference type="Proteomes" id="UP000295832"/>
    </source>
</evidence>
<proteinExistence type="predicted"/>
<comment type="caution">
    <text evidence="3">The sequence shown here is derived from an EMBL/GenBank/DDBJ whole genome shotgun (WGS) entry which is preliminary data.</text>
</comment>
<protein>
    <submittedName>
        <fullName evidence="3">DNA repair exonuclease SbcCD nuclease subunit</fullName>
    </submittedName>
</protein>
<accession>A0A4R8H2E9</accession>
<evidence type="ECO:0000256" key="1">
    <source>
        <dbReference type="ARBA" id="ARBA00022801"/>
    </source>
</evidence>
<dbReference type="STRING" id="926561.GCA_000379025_00281"/>
<keyword evidence="3" id="KW-0540">Nuclease</keyword>
<dbReference type="AlphaFoldDB" id="A0A4R8H2E9"/>
<keyword evidence="4" id="KW-1185">Reference proteome</keyword>
<dbReference type="PANTHER" id="PTHR30337">
    <property type="entry name" value="COMPONENT OF ATP-DEPENDENT DSDNA EXONUCLEASE"/>
    <property type="match status" value="1"/>
</dbReference>
<dbReference type="GO" id="GO:0004527">
    <property type="term" value="F:exonuclease activity"/>
    <property type="evidence" value="ECO:0007669"/>
    <property type="project" value="UniProtKB-KW"/>
</dbReference>
<dbReference type="InterPro" id="IPR004843">
    <property type="entry name" value="Calcineurin-like_PHP"/>
</dbReference>
<dbReference type="InterPro" id="IPR041796">
    <property type="entry name" value="Mre11_N"/>
</dbReference>
<evidence type="ECO:0000313" key="3">
    <source>
        <dbReference type="EMBL" id="TDX52674.1"/>
    </source>
</evidence>